<gene>
    <name evidence="2" type="ORF">GGQ83_000329</name>
</gene>
<dbReference type="RefSeq" id="WP_184381857.1">
    <property type="nucleotide sequence ID" value="NZ_JACIDJ010000001.1"/>
</dbReference>
<accession>A0A840A8R4</accession>
<proteinExistence type="predicted"/>
<keyword evidence="1" id="KW-0732">Signal</keyword>
<organism evidence="2 3">
    <name type="scientific">Roseococcus suduntuyensis</name>
    <dbReference type="NCBI Taxonomy" id="455361"/>
    <lineage>
        <taxon>Bacteria</taxon>
        <taxon>Pseudomonadati</taxon>
        <taxon>Pseudomonadota</taxon>
        <taxon>Alphaproteobacteria</taxon>
        <taxon>Acetobacterales</taxon>
        <taxon>Roseomonadaceae</taxon>
        <taxon>Roseococcus</taxon>
    </lineage>
</organism>
<feature type="chain" id="PRO_5032328267" description="Aldehyde dehydrogenase" evidence="1">
    <location>
        <begin position="24"/>
        <end position="119"/>
    </location>
</feature>
<evidence type="ECO:0000313" key="2">
    <source>
        <dbReference type="EMBL" id="MBB3896903.1"/>
    </source>
</evidence>
<dbReference type="EMBL" id="JACIDJ010000001">
    <property type="protein sequence ID" value="MBB3896903.1"/>
    <property type="molecule type" value="Genomic_DNA"/>
</dbReference>
<sequence length="119" mass="13166">MLRQLAFALMLGGGLALAPHVIAQTSLDQATQPTEEPSILPAGEGQEEVFYACTACHSTAIIRRSRFSEARWDELMTWMTEVHGMAPLEGDERRLIVTYLAQHFGPAQTRPGARNPFLN</sequence>
<dbReference type="GO" id="GO:0009055">
    <property type="term" value="F:electron transfer activity"/>
    <property type="evidence" value="ECO:0007669"/>
    <property type="project" value="InterPro"/>
</dbReference>
<evidence type="ECO:0008006" key="4">
    <source>
        <dbReference type="Google" id="ProtNLM"/>
    </source>
</evidence>
<evidence type="ECO:0000256" key="1">
    <source>
        <dbReference type="SAM" id="SignalP"/>
    </source>
</evidence>
<protein>
    <recommendedName>
        <fullName evidence="4">Aldehyde dehydrogenase</fullName>
    </recommendedName>
</protein>
<comment type="caution">
    <text evidence="2">The sequence shown here is derived from an EMBL/GenBank/DDBJ whole genome shotgun (WGS) entry which is preliminary data.</text>
</comment>
<name>A0A840A8R4_9PROT</name>
<dbReference type="InterPro" id="IPR036909">
    <property type="entry name" value="Cyt_c-like_dom_sf"/>
</dbReference>
<feature type="signal peptide" evidence="1">
    <location>
        <begin position="1"/>
        <end position="23"/>
    </location>
</feature>
<dbReference type="Proteomes" id="UP000553193">
    <property type="component" value="Unassembled WGS sequence"/>
</dbReference>
<dbReference type="SUPFAM" id="SSF46626">
    <property type="entry name" value="Cytochrome c"/>
    <property type="match status" value="1"/>
</dbReference>
<evidence type="ECO:0000313" key="3">
    <source>
        <dbReference type="Proteomes" id="UP000553193"/>
    </source>
</evidence>
<reference evidence="2 3" key="1">
    <citation type="submission" date="2020-08" db="EMBL/GenBank/DDBJ databases">
        <title>Genomic Encyclopedia of Type Strains, Phase IV (KMG-IV): sequencing the most valuable type-strain genomes for metagenomic binning, comparative biology and taxonomic classification.</title>
        <authorList>
            <person name="Goeker M."/>
        </authorList>
    </citation>
    <scope>NUCLEOTIDE SEQUENCE [LARGE SCALE GENOMIC DNA]</scope>
    <source>
        <strain evidence="2 3">DSM 19979</strain>
    </source>
</reference>
<dbReference type="Gene3D" id="1.10.760.10">
    <property type="entry name" value="Cytochrome c-like domain"/>
    <property type="match status" value="1"/>
</dbReference>
<dbReference type="GO" id="GO:0020037">
    <property type="term" value="F:heme binding"/>
    <property type="evidence" value="ECO:0007669"/>
    <property type="project" value="InterPro"/>
</dbReference>
<dbReference type="AlphaFoldDB" id="A0A840A8R4"/>
<keyword evidence="3" id="KW-1185">Reference proteome</keyword>